<feature type="domain" description="Pacifastin" evidence="9">
    <location>
        <begin position="469"/>
        <end position="504"/>
    </location>
</feature>
<feature type="disulfide bond" evidence="7">
    <location>
        <begin position="192"/>
        <end position="202"/>
    </location>
</feature>
<dbReference type="OrthoDB" id="10026631at2759"/>
<feature type="domain" description="Pacifastin" evidence="9">
    <location>
        <begin position="176"/>
        <end position="210"/>
    </location>
</feature>
<reference evidence="10" key="1">
    <citation type="submission" date="2021-12" db="EMBL/GenBank/DDBJ databases">
        <authorList>
            <person name="Martin H S."/>
        </authorList>
    </citation>
    <scope>NUCLEOTIDE SEQUENCE</scope>
</reference>
<evidence type="ECO:0000256" key="1">
    <source>
        <dbReference type="ARBA" id="ARBA00004613"/>
    </source>
</evidence>
<comment type="subcellular location">
    <subcellularLocation>
        <location evidence="1">Secreted</location>
    </subcellularLocation>
</comment>
<feature type="non-terminal residue" evidence="10">
    <location>
        <position position="613"/>
    </location>
</feature>
<feature type="signal peptide" evidence="8">
    <location>
        <begin position="1"/>
        <end position="19"/>
    </location>
</feature>
<dbReference type="Pfam" id="PF05375">
    <property type="entry name" value="Pacifastin_I"/>
    <property type="match status" value="9"/>
</dbReference>
<dbReference type="Proteomes" id="UP000838878">
    <property type="component" value="Chromosome 12"/>
</dbReference>
<comment type="caution">
    <text evidence="7">Lacks conserved residue(s) required for the propagation of feature annotation.</text>
</comment>
<evidence type="ECO:0000256" key="8">
    <source>
        <dbReference type="SAM" id="SignalP"/>
    </source>
</evidence>
<feature type="domain" description="Pacifastin" evidence="9">
    <location>
        <begin position="573"/>
        <end position="608"/>
    </location>
</feature>
<keyword evidence="5 7" id="KW-1015">Disulfide bond</keyword>
<dbReference type="EMBL" id="OV170232">
    <property type="protein sequence ID" value="CAH0717695.1"/>
    <property type="molecule type" value="Genomic_DNA"/>
</dbReference>
<dbReference type="SUPFAM" id="SSF57283">
    <property type="entry name" value="PMP inhibitors"/>
    <property type="match status" value="10"/>
</dbReference>
<keyword evidence="11" id="KW-1185">Reference proteome</keyword>
<protein>
    <recommendedName>
        <fullName evidence="9">Pacifastin domain-containing protein</fullName>
    </recommendedName>
</protein>
<feature type="site" description="Reactive bond" evidence="7">
    <location>
        <begin position="552"/>
        <end position="553"/>
    </location>
</feature>
<dbReference type="GO" id="GO:0005576">
    <property type="term" value="C:extracellular region"/>
    <property type="evidence" value="ECO:0007669"/>
    <property type="project" value="UniProtKB-SubCell"/>
</dbReference>
<dbReference type="InterPro" id="IPR036201">
    <property type="entry name" value="Pacifastin_dom_sf"/>
</dbReference>
<dbReference type="GO" id="GO:0004867">
    <property type="term" value="F:serine-type endopeptidase inhibitor activity"/>
    <property type="evidence" value="ECO:0007669"/>
    <property type="project" value="UniProtKB-UniRule"/>
</dbReference>
<gene>
    <name evidence="10" type="ORF">BINO364_LOCUS4275</name>
</gene>
<name>A0A8J9V0B5_9NEOP</name>
<evidence type="ECO:0000256" key="3">
    <source>
        <dbReference type="ARBA" id="ARBA00022690"/>
    </source>
</evidence>
<evidence type="ECO:0000259" key="9">
    <source>
        <dbReference type="PROSITE" id="PS51446"/>
    </source>
</evidence>
<keyword evidence="2" id="KW-0964">Secreted</keyword>
<evidence type="ECO:0000313" key="11">
    <source>
        <dbReference type="Proteomes" id="UP000838878"/>
    </source>
</evidence>
<evidence type="ECO:0000256" key="4">
    <source>
        <dbReference type="ARBA" id="ARBA00022900"/>
    </source>
</evidence>
<feature type="disulfide bond" evidence="7">
    <location>
        <begin position="179"/>
        <end position="194"/>
    </location>
</feature>
<evidence type="ECO:0000256" key="2">
    <source>
        <dbReference type="ARBA" id="ARBA00022525"/>
    </source>
</evidence>
<dbReference type="InterPro" id="IPR008037">
    <property type="entry name" value="Pacifastin_dom"/>
</dbReference>
<keyword evidence="3 7" id="KW-0646">Protease inhibitor</keyword>
<feature type="disulfide bond" evidence="7">
    <location>
        <begin position="526"/>
        <end position="541"/>
    </location>
</feature>
<feature type="domain" description="Pacifastin" evidence="9">
    <location>
        <begin position="363"/>
        <end position="398"/>
    </location>
</feature>
<feature type="domain" description="Pacifastin" evidence="9">
    <location>
        <begin position="241"/>
        <end position="276"/>
    </location>
</feature>
<feature type="domain" description="Pacifastin" evidence="9">
    <location>
        <begin position="414"/>
        <end position="449"/>
    </location>
</feature>
<sequence>MKWLVLAGFIVYLATYSEGSALRCKPGTKNACQTNGTIKDVTETLYSKVRRHNDTREAVCLAGSEWTSKCQRCRCTDKGQPECTKLDDCQNDEHGGPMICKPLTEFYRDCNVCICLNNGLDISCTQQECSTKKVLPDGKDCQVGSRWRSKCNECSCEDGLPACTEMACPGGEDEPELMCKPGTEWKIDCNTCTCLPNGRALCSRLGCGLHDASDFKPDDGVDDKLEMENVFWNDHNRVKRSRVCKPNNVYKVDCNSCKCAPDAQSYTCTLNECLEEEDKNANAGRNINKDVEVFMESKAPDHIERNSEQVCKPRGTFRIRCNICLCTVDGTDFSCTNKPCPLPADVEIFRELKVLRTSPIKKTVVCTANRMFIKDCNTCWCNEDGTSYFCTRRVCSADVIEDIEDKPENLQEIKRKCRPDEVFELECNMCRCATDGMSFSCTRRACIPEDDGKNVSLTRKIRATSQETLKACTPGQEFRMDCNMCLCNNEGQDFSCTRNDCSAQNNNRNSGTRAKREVATQVKTDCEPGSVFSQGCNTCQCTADGNHATCTIKRCKVDNPNENDIDLSESDPSFRCNPGEQFKKGCNDCTCSADGKSVFCTLRLCDQDITPTI</sequence>
<feature type="disulfide bond" evidence="7">
    <location>
        <begin position="472"/>
        <end position="487"/>
    </location>
</feature>
<feature type="disulfide bond" evidence="7">
    <location>
        <begin position="576"/>
        <end position="591"/>
    </location>
</feature>
<feature type="chain" id="PRO_5035476130" description="Pacifastin domain-containing protein" evidence="8">
    <location>
        <begin position="20"/>
        <end position="613"/>
    </location>
</feature>
<feature type="disulfide bond" evidence="7">
    <location>
        <begin position="417"/>
        <end position="432"/>
    </location>
</feature>
<accession>A0A8J9V0B5</accession>
<feature type="disulfide bond" evidence="7">
    <location>
        <begin position="244"/>
        <end position="259"/>
    </location>
</feature>
<keyword evidence="8" id="KW-0732">Signal</keyword>
<evidence type="ECO:0000256" key="7">
    <source>
        <dbReference type="PROSITE-ProRule" id="PRU00776"/>
    </source>
</evidence>
<keyword evidence="4 7" id="KW-0722">Serine protease inhibitor</keyword>
<feature type="domain" description="Pacifastin" evidence="9">
    <location>
        <begin position="523"/>
        <end position="558"/>
    </location>
</feature>
<organism evidence="10 11">
    <name type="scientific">Brenthis ino</name>
    <name type="common">lesser marbled fritillary</name>
    <dbReference type="NCBI Taxonomy" id="405034"/>
    <lineage>
        <taxon>Eukaryota</taxon>
        <taxon>Metazoa</taxon>
        <taxon>Ecdysozoa</taxon>
        <taxon>Arthropoda</taxon>
        <taxon>Hexapoda</taxon>
        <taxon>Insecta</taxon>
        <taxon>Pterygota</taxon>
        <taxon>Neoptera</taxon>
        <taxon>Endopterygota</taxon>
        <taxon>Lepidoptera</taxon>
        <taxon>Glossata</taxon>
        <taxon>Ditrysia</taxon>
        <taxon>Papilionoidea</taxon>
        <taxon>Nymphalidae</taxon>
        <taxon>Heliconiinae</taxon>
        <taxon>Argynnini</taxon>
        <taxon>Brenthis</taxon>
    </lineage>
</organism>
<feature type="domain" description="Pacifastin" evidence="9">
    <location>
        <begin position="138"/>
        <end position="171"/>
    </location>
</feature>
<feature type="disulfide bond" evidence="7">
    <location>
        <begin position="366"/>
        <end position="381"/>
    </location>
</feature>
<comment type="similarity">
    <text evidence="6 7">Belongs to the protease inhibitor I19 family.</text>
</comment>
<evidence type="ECO:0000256" key="5">
    <source>
        <dbReference type="ARBA" id="ARBA00023157"/>
    </source>
</evidence>
<feature type="disulfide bond" evidence="7">
    <location>
        <begin position="189"/>
        <end position="207"/>
    </location>
</feature>
<dbReference type="AlphaFoldDB" id="A0A8J9V0B5"/>
<evidence type="ECO:0000256" key="6">
    <source>
        <dbReference type="ARBA" id="ARBA00029459"/>
    </source>
</evidence>
<proteinExistence type="inferred from homology"/>
<evidence type="ECO:0000313" key="10">
    <source>
        <dbReference type="EMBL" id="CAH0717695.1"/>
    </source>
</evidence>
<dbReference type="PROSITE" id="PS51446">
    <property type="entry name" value="PACIFASTIN"/>
    <property type="match status" value="8"/>
</dbReference>
<feature type="disulfide bond" evidence="7">
    <location>
        <begin position="141"/>
        <end position="156"/>
    </location>
</feature>